<dbReference type="GO" id="GO:0016829">
    <property type="term" value="F:lyase activity"/>
    <property type="evidence" value="ECO:0007669"/>
    <property type="project" value="UniProtKB-KW"/>
</dbReference>
<organism evidence="1 2">
    <name type="scientific">Magnetofaba australis IT-1</name>
    <dbReference type="NCBI Taxonomy" id="1434232"/>
    <lineage>
        <taxon>Bacteria</taxon>
        <taxon>Pseudomonadati</taxon>
        <taxon>Pseudomonadota</taxon>
        <taxon>Magnetococcia</taxon>
        <taxon>Magnetococcales</taxon>
        <taxon>Magnetococcaceae</taxon>
        <taxon>Magnetofaba</taxon>
    </lineage>
</organism>
<evidence type="ECO:0000313" key="2">
    <source>
        <dbReference type="Proteomes" id="UP000194003"/>
    </source>
</evidence>
<dbReference type="EMBL" id="LVJN01000020">
    <property type="protein sequence ID" value="OSM01377.1"/>
    <property type="molecule type" value="Genomic_DNA"/>
</dbReference>
<gene>
    <name evidence="1" type="ORF">MAIT1_01315</name>
</gene>
<evidence type="ECO:0000313" key="1">
    <source>
        <dbReference type="EMBL" id="OSM01377.1"/>
    </source>
</evidence>
<accession>A0A1Y2K132</accession>
<keyword evidence="2" id="KW-1185">Reference proteome</keyword>
<dbReference type="InterPro" id="IPR028978">
    <property type="entry name" value="Chorismate_lyase_/UTRA_dom_sf"/>
</dbReference>
<keyword evidence="1" id="KW-0456">Lyase</keyword>
<dbReference type="InterPro" id="IPR002800">
    <property type="entry name" value="Rv2949c-like"/>
</dbReference>
<dbReference type="STRING" id="1434232.MAIT1_01315"/>
<sequence length="183" mass="19723">MPAPALQFDQHWDDPQTLLAQRGEGLNADWRALLGCEGSLTAALQAHYGAPVLVSLVGQVVMDDAAAEPAGVWDDALQLPFGARHLARDAWLNSPGHLRVFAHSQILLDGLDADTQAQIEQGVKPLGGLFLAQQASVRRTGLALALASAPQLGLDQPVWCRRSIFVVNEIPRARILELFAPLE</sequence>
<dbReference type="OrthoDB" id="9789493at2"/>
<dbReference type="Proteomes" id="UP000194003">
    <property type="component" value="Unassembled WGS sequence"/>
</dbReference>
<proteinExistence type="predicted"/>
<comment type="caution">
    <text evidence="1">The sequence shown here is derived from an EMBL/GenBank/DDBJ whole genome shotgun (WGS) entry which is preliminary data.</text>
</comment>
<dbReference type="Pfam" id="PF01947">
    <property type="entry name" value="Rv2949c-like"/>
    <property type="match status" value="1"/>
</dbReference>
<protein>
    <submittedName>
        <fullName evidence="1">Putative chorismate lyase</fullName>
    </submittedName>
</protein>
<dbReference type="RefSeq" id="WP_143814821.1">
    <property type="nucleotide sequence ID" value="NZ_LVJN01000020.1"/>
</dbReference>
<reference evidence="1 2" key="1">
    <citation type="journal article" date="2016" name="BMC Genomics">
        <title>Combined genomic and structural analyses of a cultured magnetotactic bacterium reveals its niche adaptation to a dynamic environment.</title>
        <authorList>
            <person name="Araujo A.C."/>
            <person name="Morillo V."/>
            <person name="Cypriano J."/>
            <person name="Teixeira L.C."/>
            <person name="Leao P."/>
            <person name="Lyra S."/>
            <person name="Almeida L.G."/>
            <person name="Bazylinski D.A."/>
            <person name="Vasconcellos A.T."/>
            <person name="Abreu F."/>
            <person name="Lins U."/>
        </authorList>
    </citation>
    <scope>NUCLEOTIDE SEQUENCE [LARGE SCALE GENOMIC DNA]</scope>
    <source>
        <strain evidence="1 2">IT-1</strain>
    </source>
</reference>
<dbReference type="AlphaFoldDB" id="A0A1Y2K132"/>
<dbReference type="Gene3D" id="3.40.1410.10">
    <property type="entry name" value="Chorismate lyase-like"/>
    <property type="match status" value="1"/>
</dbReference>
<dbReference type="SUPFAM" id="SSF64288">
    <property type="entry name" value="Chorismate lyase-like"/>
    <property type="match status" value="1"/>
</dbReference>
<name>A0A1Y2K132_9PROT</name>